<keyword evidence="11" id="KW-1185">Reference proteome</keyword>
<dbReference type="AlphaFoldDB" id="A0A1Q2YKK9"/>
<comment type="catalytic activity">
    <reaction evidence="8">
        <text>an alpha-D-Man-(1-&gt;3)-beta-D-Man-(1-&gt;4)-beta-D-GlcNAc-(1-&gt;4)-alpha-D-GlcNAc-diphospho-di-trans,poly-cis-dolichol + GDP-alpha-D-mannose = an alpha-D-Man-(1-&gt;3)-[alpha-D-Man-(1-&gt;6)]-beta-D-Man-(1-&gt;4)-beta-D-GlcNAc-(1-&gt;4)-alpha-D-GlcNAc-diphospho-di-trans,poly-cis-dolichol + GDP + H(+)</text>
        <dbReference type="Rhea" id="RHEA:29519"/>
        <dbReference type="Rhea" id="RHEA-COMP:19513"/>
        <dbReference type="Rhea" id="RHEA-COMP:19515"/>
        <dbReference type="ChEBI" id="CHEBI:15378"/>
        <dbReference type="ChEBI" id="CHEBI:57527"/>
        <dbReference type="ChEBI" id="CHEBI:58189"/>
        <dbReference type="ChEBI" id="CHEBI:132510"/>
        <dbReference type="ChEBI" id="CHEBI:132511"/>
        <dbReference type="EC" id="2.4.1.257"/>
    </reaction>
    <physiologicalReaction direction="left-to-right" evidence="8">
        <dbReference type="Rhea" id="RHEA:29520"/>
    </physiologicalReaction>
</comment>
<gene>
    <name evidence="10" type="ORF">PMKS-003570</name>
</gene>
<reference evidence="10 11" key="1">
    <citation type="submission" date="2016-08" db="EMBL/GenBank/DDBJ databases">
        <title>Whole genome shotgun sequence of Pichia membranifaciens KS47-1.</title>
        <authorList>
            <person name="Konishi M."/>
            <person name="Ishida M."/>
            <person name="Arakawa T."/>
            <person name="Kato Y."/>
            <person name="Horiuchi J."/>
        </authorList>
    </citation>
    <scope>NUCLEOTIDE SEQUENCE [LARGE SCALE GENOMIC DNA]</scope>
    <source>
        <strain evidence="10 11">KS47-1</strain>
    </source>
</reference>
<feature type="domain" description="Glycosyl transferase family 1" evidence="9">
    <location>
        <begin position="215"/>
        <end position="318"/>
    </location>
</feature>
<evidence type="ECO:0000256" key="5">
    <source>
        <dbReference type="ARBA" id="ARBA00022676"/>
    </source>
</evidence>
<dbReference type="InterPro" id="IPR001296">
    <property type="entry name" value="Glyco_trans_1"/>
</dbReference>
<dbReference type="InterPro" id="IPR027054">
    <property type="entry name" value="ALG2"/>
</dbReference>
<dbReference type="PANTHER" id="PTHR45918">
    <property type="entry name" value="ALPHA-1,3/1,6-MANNOSYLTRANSFERASE ALG2"/>
    <property type="match status" value="1"/>
</dbReference>
<evidence type="ECO:0000256" key="6">
    <source>
        <dbReference type="ARBA" id="ARBA00022679"/>
    </source>
</evidence>
<evidence type="ECO:0000256" key="8">
    <source>
        <dbReference type="RuleBase" id="RU367136"/>
    </source>
</evidence>
<evidence type="ECO:0000256" key="2">
    <source>
        <dbReference type="ARBA" id="ARBA00004586"/>
    </source>
</evidence>
<dbReference type="EC" id="2.4.1.132" evidence="8"/>
<comment type="function">
    <text evidence="1 8">Mannosylates Man(2)GlcNAc(2)-dolichol diphosphate and Man(1)GlcNAc(2)-dolichol diphosphate to form Man(3)GlcNAc(2)-dolichol diphosphate.</text>
</comment>
<evidence type="ECO:0000256" key="3">
    <source>
        <dbReference type="ARBA" id="ARBA00006122"/>
    </source>
</evidence>
<name>A0A1Q2YKK9_9ASCO</name>
<organism evidence="10 11">
    <name type="scientific">Pichia membranifaciens</name>
    <dbReference type="NCBI Taxonomy" id="4926"/>
    <lineage>
        <taxon>Eukaryota</taxon>
        <taxon>Fungi</taxon>
        <taxon>Dikarya</taxon>
        <taxon>Ascomycota</taxon>
        <taxon>Saccharomycotina</taxon>
        <taxon>Pichiomycetes</taxon>
        <taxon>Pichiales</taxon>
        <taxon>Pichiaceae</taxon>
        <taxon>Pichia</taxon>
    </lineage>
</organism>
<evidence type="ECO:0000256" key="1">
    <source>
        <dbReference type="ARBA" id="ARBA00003142"/>
    </source>
</evidence>
<dbReference type="OrthoDB" id="448893at2759"/>
<keyword evidence="5 8" id="KW-0328">Glycosyltransferase</keyword>
<dbReference type="Proteomes" id="UP000186136">
    <property type="component" value="Unassembled WGS sequence"/>
</dbReference>
<dbReference type="GO" id="GO:0004378">
    <property type="term" value="F:GDP-Man:Man(1)GlcNAc(2)-PP-Dol alpha-1,3-mannosyltransferase activity"/>
    <property type="evidence" value="ECO:0007669"/>
    <property type="project" value="UniProtKB-UniRule"/>
</dbReference>
<protein>
    <recommendedName>
        <fullName evidence="4 8">Alpha-1,3/1,6-mannosyltransferase ALG2</fullName>
        <ecNumber evidence="8">2.4.1.132</ecNumber>
        <ecNumber evidence="8">2.4.1.257</ecNumber>
    </recommendedName>
    <alternativeName>
        <fullName evidence="8">GDP-Man:Man(1)GlcNAc(2)-PP-Dol alpha-1,3-mannosyltransferase</fullName>
    </alternativeName>
</protein>
<evidence type="ECO:0000259" key="9">
    <source>
        <dbReference type="Pfam" id="PF00534"/>
    </source>
</evidence>
<dbReference type="SUPFAM" id="SSF53756">
    <property type="entry name" value="UDP-Glycosyltransferase/glycogen phosphorylase"/>
    <property type="match status" value="1"/>
</dbReference>
<proteinExistence type="inferred from homology"/>
<comment type="pathway">
    <text evidence="8">Protein modification; protein glycosylation.</text>
</comment>
<dbReference type="GO" id="GO:0005789">
    <property type="term" value="C:endoplasmic reticulum membrane"/>
    <property type="evidence" value="ECO:0007669"/>
    <property type="project" value="UniProtKB-SubCell"/>
</dbReference>
<evidence type="ECO:0000256" key="7">
    <source>
        <dbReference type="ARBA" id="ARBA00022824"/>
    </source>
</evidence>
<dbReference type="GO" id="GO:0102704">
    <property type="term" value="F:GDP-Man:Man(2)GlcNAc(2)-PP-Dol alpha-1,6-mannosyltransferase activity"/>
    <property type="evidence" value="ECO:0007669"/>
    <property type="project" value="UniProtKB-UniRule"/>
</dbReference>
<dbReference type="EMBL" id="BDGI01000158">
    <property type="protein sequence ID" value="GAV30064.1"/>
    <property type="molecule type" value="Genomic_DNA"/>
</dbReference>
<accession>A0A1Q2YKK9</accession>
<keyword evidence="7 8" id="KW-0256">Endoplasmic reticulum</keyword>
<dbReference type="Gene3D" id="3.40.50.2000">
    <property type="entry name" value="Glycogen Phosphorylase B"/>
    <property type="match status" value="1"/>
</dbReference>
<dbReference type="EC" id="2.4.1.257" evidence="8"/>
<keyword evidence="8" id="KW-0472">Membrane</keyword>
<sequence>MVVVKTKQQQAKKPNIAFIHPDLGIGGAERLIVDAAMALQSMGNNITIYTSHCDKTHCFEEVKNGLLDVHVYGDFLPTNFRGKFNIVFAFLRQLYLKVVYPCVSTDETTFTPSSESLEIIDKLLGNNTYFLSINRFEKKKNIELAIQSFASYISNTSDDSQSVVISGGYDPRVSENVEYLNELKKICDKLNLSYKVYSPSSVSFFGQLNESEVPKVIFLTSISTDLKNALISKCDILLYTPTNEHFGIVPLEAMRMGKPVLADRSGGPLETIVDYSDDKNDYTGYTIDSDVSGWTRALEQVKRLPKEDLEKLSARTKKRVDDNFSLLALRNKLVKVIHQMMLKDSPHSWVTHFALPILFVAGVTFLYHSYF</sequence>
<feature type="transmembrane region" description="Helical" evidence="8">
    <location>
        <begin position="349"/>
        <end position="370"/>
    </location>
</feature>
<comment type="subcellular location">
    <subcellularLocation>
        <location evidence="2 8">Endoplasmic reticulum membrane</location>
    </subcellularLocation>
</comment>
<comment type="catalytic activity">
    <reaction evidence="8">
        <text>a beta-D-Man-(1-&gt;4)-beta-D-GlcNAc-(1-&gt;4)-alpha-D-GlcNAc-diphospho-di-trans,poly-cis-dolichol + GDP-alpha-D-mannose = an alpha-D-Man-(1-&gt;3)-beta-D-Man-(1-&gt;4)-beta-D-GlcNAc-(1-&gt;4)-alpha-D-GlcNAc-diphospho-di-trans,poly-cis-dolichol + GDP + H(+)</text>
        <dbReference type="Rhea" id="RHEA:29515"/>
        <dbReference type="Rhea" id="RHEA-COMP:19511"/>
        <dbReference type="Rhea" id="RHEA-COMP:19513"/>
        <dbReference type="ChEBI" id="CHEBI:15378"/>
        <dbReference type="ChEBI" id="CHEBI:57527"/>
        <dbReference type="ChEBI" id="CHEBI:58189"/>
        <dbReference type="ChEBI" id="CHEBI:58472"/>
        <dbReference type="ChEBI" id="CHEBI:132510"/>
        <dbReference type="EC" id="2.4.1.132"/>
    </reaction>
    <physiologicalReaction direction="left-to-right" evidence="8">
        <dbReference type="Rhea" id="RHEA:29516"/>
    </physiologicalReaction>
</comment>
<comment type="similarity">
    <text evidence="3 8">Belongs to the glycosyltransferase group 1 family.</text>
</comment>
<evidence type="ECO:0000256" key="4">
    <source>
        <dbReference type="ARBA" id="ARBA00019218"/>
    </source>
</evidence>
<keyword evidence="6 8" id="KW-0808">Transferase</keyword>
<evidence type="ECO:0000313" key="10">
    <source>
        <dbReference type="EMBL" id="GAV30064.1"/>
    </source>
</evidence>
<dbReference type="UniPathway" id="UPA00378"/>
<comment type="caution">
    <text evidence="10">The sequence shown here is derived from an EMBL/GenBank/DDBJ whole genome shotgun (WGS) entry which is preliminary data.</text>
</comment>
<dbReference type="Pfam" id="PF00534">
    <property type="entry name" value="Glycos_transf_1"/>
    <property type="match status" value="1"/>
</dbReference>
<evidence type="ECO:0000313" key="11">
    <source>
        <dbReference type="Proteomes" id="UP000186136"/>
    </source>
</evidence>
<dbReference type="PANTHER" id="PTHR45918:SF1">
    <property type="entry name" value="ALPHA-1,3_1,6-MANNOSYLTRANSFERASE ALG2"/>
    <property type="match status" value="1"/>
</dbReference>
<keyword evidence="8" id="KW-0812">Transmembrane</keyword>
<keyword evidence="8" id="KW-1133">Transmembrane helix</keyword>